<dbReference type="InterPro" id="IPR000994">
    <property type="entry name" value="Pept_M24"/>
</dbReference>
<sequence>MSMFPAATYQARRAALLARLRDAGACGLVLLPGHVDSPMNYRDNAYEFRQDSSFLYFCGLQQPELALLLDIDDGSTTLHGDDIGIDHLVWTGPLPSVAERAALSGIERTATNARLGATLSTARTAGRDVHFLKPYRGETRLALAAWLGLADAQIDAAASRALTLAAIALRAVKSTSEVAEIENALHVTRDMHHLAMRLSRPGVVEQEIVGAMEGLALAHGRRLAYPSIFTSRGEILHNHDHSVKLKGGELIVNDTGANSPIGYASDITRTIPVGGRFTGLQAELYDLVLDAQTQAIAAVAPGVPYRDIHGLACRVMVEGMKTLGFMRGDAAEAVQAGAHAIFFQCGTGHMMGLDVHDMEGLGENDVGYGEGFTRSTLFGHKSLRLARPLQPGFVVTIEPGVYINRWLTERWQAEGRHAQFIDYAMFDRHADFGGIRIEDDILVTADGRRELGPPIARTRIDVEAQCAS</sequence>
<feature type="domain" description="Aminopeptidase P N-terminal" evidence="10">
    <location>
        <begin position="4"/>
        <end position="140"/>
    </location>
</feature>
<keyword evidence="9" id="KW-0464">Manganese</keyword>
<comment type="similarity">
    <text evidence="3">Belongs to the peptidase M24B family.</text>
</comment>
<keyword evidence="11" id="KW-0031">Aminopeptidase</keyword>
<evidence type="ECO:0000259" key="10">
    <source>
        <dbReference type="SMART" id="SM01011"/>
    </source>
</evidence>
<dbReference type="GO" id="GO:0005829">
    <property type="term" value="C:cytosol"/>
    <property type="evidence" value="ECO:0007669"/>
    <property type="project" value="TreeGrafter"/>
</dbReference>
<dbReference type="SUPFAM" id="SSF53092">
    <property type="entry name" value="Creatinase/prolidase N-terminal domain"/>
    <property type="match status" value="1"/>
</dbReference>
<dbReference type="InterPro" id="IPR007865">
    <property type="entry name" value="Aminopep_P_N"/>
</dbReference>
<proteinExistence type="inferred from homology"/>
<dbReference type="AlphaFoldDB" id="A0A9X2C2H6"/>
<dbReference type="InterPro" id="IPR036005">
    <property type="entry name" value="Creatinase/aminopeptidase-like"/>
</dbReference>
<dbReference type="GO" id="GO:0030145">
    <property type="term" value="F:manganese ion binding"/>
    <property type="evidence" value="ECO:0007669"/>
    <property type="project" value="InterPro"/>
</dbReference>
<organism evidence="11 12">
    <name type="scientific">Scleromatobacter humisilvae</name>
    <dbReference type="NCBI Taxonomy" id="2897159"/>
    <lineage>
        <taxon>Bacteria</taxon>
        <taxon>Pseudomonadati</taxon>
        <taxon>Pseudomonadota</taxon>
        <taxon>Betaproteobacteria</taxon>
        <taxon>Burkholderiales</taxon>
        <taxon>Sphaerotilaceae</taxon>
        <taxon>Scleromatobacter</taxon>
    </lineage>
</organism>
<keyword evidence="12" id="KW-1185">Reference proteome</keyword>
<dbReference type="Gene3D" id="3.90.230.10">
    <property type="entry name" value="Creatinase/methionine aminopeptidase superfamily"/>
    <property type="match status" value="1"/>
</dbReference>
<evidence type="ECO:0000256" key="8">
    <source>
        <dbReference type="ARBA" id="ARBA00023049"/>
    </source>
</evidence>
<keyword evidence="7" id="KW-0378">Hydrolase</keyword>
<dbReference type="EMBL" id="JAJLJH010000002">
    <property type="protein sequence ID" value="MCK9686015.1"/>
    <property type="molecule type" value="Genomic_DNA"/>
</dbReference>
<dbReference type="Gene3D" id="3.40.350.10">
    <property type="entry name" value="Creatinase/prolidase N-terminal domain"/>
    <property type="match status" value="1"/>
</dbReference>
<keyword evidence="6" id="KW-0479">Metal-binding</keyword>
<protein>
    <recommendedName>
        <fullName evidence="4">Xaa-Pro aminopeptidase</fullName>
        <ecNumber evidence="4">3.4.11.9</ecNumber>
    </recommendedName>
</protein>
<evidence type="ECO:0000256" key="6">
    <source>
        <dbReference type="ARBA" id="ARBA00022723"/>
    </source>
</evidence>
<gene>
    <name evidence="11" type="ORF">LPC04_09880</name>
</gene>
<evidence type="ECO:0000256" key="9">
    <source>
        <dbReference type="ARBA" id="ARBA00023211"/>
    </source>
</evidence>
<dbReference type="Pfam" id="PF05195">
    <property type="entry name" value="AMP_N"/>
    <property type="match status" value="1"/>
</dbReference>
<evidence type="ECO:0000256" key="4">
    <source>
        <dbReference type="ARBA" id="ARBA00012574"/>
    </source>
</evidence>
<dbReference type="RefSeq" id="WP_275682047.1">
    <property type="nucleotide sequence ID" value="NZ_JAJLJH010000002.1"/>
</dbReference>
<evidence type="ECO:0000313" key="12">
    <source>
        <dbReference type="Proteomes" id="UP001139353"/>
    </source>
</evidence>
<keyword evidence="8" id="KW-0482">Metalloprotease</keyword>
<reference evidence="11" key="1">
    <citation type="submission" date="2021-11" db="EMBL/GenBank/DDBJ databases">
        <title>BS-T2-15 a new species belonging to the Comamonadaceae family isolated from the soil of a French oak forest.</title>
        <authorList>
            <person name="Mieszkin S."/>
            <person name="Alain K."/>
        </authorList>
    </citation>
    <scope>NUCLEOTIDE SEQUENCE</scope>
    <source>
        <strain evidence="11">BS-T2-15</strain>
    </source>
</reference>
<dbReference type="SUPFAM" id="SSF55920">
    <property type="entry name" value="Creatinase/aminopeptidase"/>
    <property type="match status" value="1"/>
</dbReference>
<evidence type="ECO:0000256" key="1">
    <source>
        <dbReference type="ARBA" id="ARBA00001424"/>
    </source>
</evidence>
<dbReference type="SMART" id="SM01011">
    <property type="entry name" value="AMP_N"/>
    <property type="match status" value="1"/>
</dbReference>
<name>A0A9X2C2H6_9BURK</name>
<comment type="cofactor">
    <cofactor evidence="2">
        <name>Mn(2+)</name>
        <dbReference type="ChEBI" id="CHEBI:29035"/>
    </cofactor>
</comment>
<dbReference type="InterPro" id="IPR052433">
    <property type="entry name" value="X-Pro_dipept-like"/>
</dbReference>
<dbReference type="CDD" id="cd01087">
    <property type="entry name" value="Prolidase"/>
    <property type="match status" value="1"/>
</dbReference>
<dbReference type="PANTHER" id="PTHR43226:SF4">
    <property type="entry name" value="XAA-PRO AMINOPEPTIDASE 3"/>
    <property type="match status" value="1"/>
</dbReference>
<dbReference type="EC" id="3.4.11.9" evidence="4"/>
<dbReference type="Pfam" id="PF00557">
    <property type="entry name" value="Peptidase_M24"/>
    <property type="match status" value="1"/>
</dbReference>
<dbReference type="GO" id="GO:0070006">
    <property type="term" value="F:metalloaminopeptidase activity"/>
    <property type="evidence" value="ECO:0007669"/>
    <property type="project" value="InterPro"/>
</dbReference>
<accession>A0A9X2C2H6</accession>
<evidence type="ECO:0000313" key="11">
    <source>
        <dbReference type="EMBL" id="MCK9686015.1"/>
    </source>
</evidence>
<keyword evidence="5" id="KW-0645">Protease</keyword>
<evidence type="ECO:0000256" key="3">
    <source>
        <dbReference type="ARBA" id="ARBA00008766"/>
    </source>
</evidence>
<evidence type="ECO:0000256" key="7">
    <source>
        <dbReference type="ARBA" id="ARBA00022801"/>
    </source>
</evidence>
<dbReference type="Proteomes" id="UP001139353">
    <property type="component" value="Unassembled WGS sequence"/>
</dbReference>
<dbReference type="GO" id="GO:0006508">
    <property type="term" value="P:proteolysis"/>
    <property type="evidence" value="ECO:0007669"/>
    <property type="project" value="UniProtKB-KW"/>
</dbReference>
<comment type="caution">
    <text evidence="11">The sequence shown here is derived from an EMBL/GenBank/DDBJ whole genome shotgun (WGS) entry which is preliminary data.</text>
</comment>
<comment type="catalytic activity">
    <reaction evidence="1">
        <text>Release of any N-terminal amino acid, including proline, that is linked to proline, even from a dipeptide or tripeptide.</text>
        <dbReference type="EC" id="3.4.11.9"/>
    </reaction>
</comment>
<dbReference type="PANTHER" id="PTHR43226">
    <property type="entry name" value="XAA-PRO AMINOPEPTIDASE 3"/>
    <property type="match status" value="1"/>
</dbReference>
<evidence type="ECO:0000256" key="2">
    <source>
        <dbReference type="ARBA" id="ARBA00001936"/>
    </source>
</evidence>
<dbReference type="InterPro" id="IPR029149">
    <property type="entry name" value="Creatin/AminoP/Spt16_N"/>
</dbReference>
<evidence type="ECO:0000256" key="5">
    <source>
        <dbReference type="ARBA" id="ARBA00022670"/>
    </source>
</evidence>